<proteinExistence type="predicted"/>
<evidence type="ECO:0000313" key="1">
    <source>
        <dbReference type="EMBL" id="MBB4148091.1"/>
    </source>
</evidence>
<organism evidence="1 2">
    <name type="scientific">Sphingobium scionense</name>
    <dbReference type="NCBI Taxonomy" id="1404341"/>
    <lineage>
        <taxon>Bacteria</taxon>
        <taxon>Pseudomonadati</taxon>
        <taxon>Pseudomonadota</taxon>
        <taxon>Alphaproteobacteria</taxon>
        <taxon>Sphingomonadales</taxon>
        <taxon>Sphingomonadaceae</taxon>
        <taxon>Sphingobium</taxon>
    </lineage>
</organism>
<dbReference type="EMBL" id="JACIEU010000006">
    <property type="protein sequence ID" value="MBB4148091.1"/>
    <property type="molecule type" value="Genomic_DNA"/>
</dbReference>
<keyword evidence="2" id="KW-1185">Reference proteome</keyword>
<dbReference type="Pfam" id="PF13650">
    <property type="entry name" value="Asp_protease_2"/>
    <property type="match status" value="2"/>
</dbReference>
<evidence type="ECO:0008006" key="3">
    <source>
        <dbReference type="Google" id="ProtNLM"/>
    </source>
</evidence>
<dbReference type="Gene3D" id="2.40.70.10">
    <property type="entry name" value="Acid Proteases"/>
    <property type="match status" value="2"/>
</dbReference>
<dbReference type="Proteomes" id="UP000590524">
    <property type="component" value="Unassembled WGS sequence"/>
</dbReference>
<gene>
    <name evidence="1" type="ORF">GGQ90_001869</name>
</gene>
<dbReference type="InterPro" id="IPR021109">
    <property type="entry name" value="Peptidase_aspartic_dom_sf"/>
</dbReference>
<evidence type="ECO:0000313" key="2">
    <source>
        <dbReference type="Proteomes" id="UP000590524"/>
    </source>
</evidence>
<reference evidence="1 2" key="1">
    <citation type="submission" date="2020-08" db="EMBL/GenBank/DDBJ databases">
        <title>Genomic Encyclopedia of Type Strains, Phase IV (KMG-IV): sequencing the most valuable type-strain genomes for metagenomic binning, comparative biology and taxonomic classification.</title>
        <authorList>
            <person name="Goeker M."/>
        </authorList>
    </citation>
    <scope>NUCLEOTIDE SEQUENCE [LARGE SCALE GENOMIC DNA]</scope>
    <source>
        <strain evidence="1 2">DSM 19371</strain>
    </source>
</reference>
<name>A0A7W6LRN9_9SPHN</name>
<comment type="caution">
    <text evidence="1">The sequence shown here is derived from an EMBL/GenBank/DDBJ whole genome shotgun (WGS) entry which is preliminary data.</text>
</comment>
<dbReference type="AlphaFoldDB" id="A0A7W6LRN9"/>
<sequence length="307" mass="32771">MLIALILAAALPQGANPPGTDEQQSYSVEIKFPAKPDQAPAPVEIVDGHILFRAKLAGQDALVMIDNGAFPSVIDSSFVERLGREIEQRDGVITTVHRSVPKRVVRDVAFSVPGVVDINAGAIAVADLSHVLSAENRRIDAIFGADYLRSLALIFQGSKNSFRLGPGGGITLPPAFPVVPLIGNRPTVAVTIGAQTLNLVLDLGDNGMMSISRRVWDRIAPKNQMLTQTTVAGLDGQPFLVDRGVLPAVTLGRLRRENVAVRVVPDAPNQEADGRLGFGFLLNTDFVLDIKAGKLVVVPYLRSAPAR</sequence>
<dbReference type="SUPFAM" id="SSF50630">
    <property type="entry name" value="Acid proteases"/>
    <property type="match status" value="1"/>
</dbReference>
<dbReference type="RefSeq" id="WP_188081865.1">
    <property type="nucleotide sequence ID" value="NZ_JACIEU010000006.1"/>
</dbReference>
<protein>
    <recommendedName>
        <fullName evidence="3">Peptidase A2 domain-containing protein</fullName>
    </recommendedName>
</protein>
<accession>A0A7W6LRN9</accession>